<feature type="compositionally biased region" description="Pro residues" evidence="1">
    <location>
        <begin position="7"/>
        <end position="16"/>
    </location>
</feature>
<keyword evidence="2" id="KW-1185">Reference proteome</keyword>
<organism evidence="2 3">
    <name type="scientific">Acrobeloides nanus</name>
    <dbReference type="NCBI Taxonomy" id="290746"/>
    <lineage>
        <taxon>Eukaryota</taxon>
        <taxon>Metazoa</taxon>
        <taxon>Ecdysozoa</taxon>
        <taxon>Nematoda</taxon>
        <taxon>Chromadorea</taxon>
        <taxon>Rhabditida</taxon>
        <taxon>Tylenchina</taxon>
        <taxon>Cephalobomorpha</taxon>
        <taxon>Cephaloboidea</taxon>
        <taxon>Cephalobidae</taxon>
        <taxon>Acrobeloides</taxon>
    </lineage>
</organism>
<sequence length="334" mass="36637">MDSYSSQPPPIVPPTPGWNDPPVLSHSNNNNTKTSLLLHRHRRPVDPSIHLSATQASHEVNSFPRTASYSGFTSMHNQTVAPPHAHMHAAHSSPDIVHQNQASSFPVPNPNPAAASSTFESTAPPAVFPNSVYDVFTIPQHTNNFPVQPITSSTAFQPVQAMYVNANHNGYVHDMYRQNSENSGAIANTDPQYYMQPSTRPNVDSDPAALIFSPPNAIHNEQQRPATQPDPSRFVPPTKAPGDGATRDGIQLRIGQLNTLIQSSQISDNCIKRLNFVVDAIDRAIYDEAWTFFEHMQAQCPGEMAGWSQGIRILIGELKKSYPARASSAGTRYM</sequence>
<feature type="region of interest" description="Disordered" evidence="1">
    <location>
        <begin position="220"/>
        <end position="247"/>
    </location>
</feature>
<feature type="compositionally biased region" description="Polar residues" evidence="1">
    <location>
        <begin position="220"/>
        <end position="230"/>
    </location>
</feature>
<evidence type="ECO:0000313" key="2">
    <source>
        <dbReference type="Proteomes" id="UP000887540"/>
    </source>
</evidence>
<dbReference type="WBParaSite" id="ACRNAN_scaffold4509.g8680.t1">
    <property type="protein sequence ID" value="ACRNAN_scaffold4509.g8680.t1"/>
    <property type="gene ID" value="ACRNAN_scaffold4509.g8680"/>
</dbReference>
<reference evidence="3" key="1">
    <citation type="submission" date="2022-11" db="UniProtKB">
        <authorList>
            <consortium name="WormBaseParasite"/>
        </authorList>
    </citation>
    <scope>IDENTIFICATION</scope>
</reference>
<dbReference type="Gene3D" id="1.20.940.10">
    <property type="entry name" value="Functional domain of the splicing factor Prp18"/>
    <property type="match status" value="1"/>
</dbReference>
<evidence type="ECO:0000313" key="3">
    <source>
        <dbReference type="WBParaSite" id="ACRNAN_scaffold4509.g8680.t1"/>
    </source>
</evidence>
<dbReference type="Proteomes" id="UP000887540">
    <property type="component" value="Unplaced"/>
</dbReference>
<feature type="region of interest" description="Disordered" evidence="1">
    <location>
        <begin position="1"/>
        <end position="31"/>
    </location>
</feature>
<dbReference type="AlphaFoldDB" id="A0A914DYM1"/>
<proteinExistence type="predicted"/>
<name>A0A914DYM1_9BILA</name>
<accession>A0A914DYM1</accession>
<protein>
    <submittedName>
        <fullName evidence="3">SRA1/Sec31 domain-containing protein</fullName>
    </submittedName>
</protein>
<evidence type="ECO:0000256" key="1">
    <source>
        <dbReference type="SAM" id="MobiDB-lite"/>
    </source>
</evidence>